<keyword evidence="2" id="KW-0732">Signal</keyword>
<feature type="region of interest" description="Disordered" evidence="1">
    <location>
        <begin position="526"/>
        <end position="545"/>
    </location>
</feature>
<comment type="caution">
    <text evidence="3">The sequence shown here is derived from an EMBL/GenBank/DDBJ whole genome shotgun (WGS) entry which is preliminary data.</text>
</comment>
<accession>A0ABV5FD54</accession>
<evidence type="ECO:0000313" key="3">
    <source>
        <dbReference type="EMBL" id="MFB9057358.1"/>
    </source>
</evidence>
<evidence type="ECO:0000313" key="4">
    <source>
        <dbReference type="Proteomes" id="UP001589585"/>
    </source>
</evidence>
<dbReference type="InterPro" id="IPR012334">
    <property type="entry name" value="Pectin_lyas_fold"/>
</dbReference>
<feature type="signal peptide" evidence="2">
    <location>
        <begin position="1"/>
        <end position="22"/>
    </location>
</feature>
<dbReference type="RefSeq" id="WP_379861583.1">
    <property type="nucleotide sequence ID" value="NZ_JBHMFC010000074.1"/>
</dbReference>
<dbReference type="InterPro" id="IPR011050">
    <property type="entry name" value="Pectin_lyase_fold/virulence"/>
</dbReference>
<keyword evidence="4" id="KW-1185">Reference proteome</keyword>
<organism evidence="3 4">
    <name type="scientific">Mariniflexile ostreae</name>
    <dbReference type="NCBI Taxonomy" id="1520892"/>
    <lineage>
        <taxon>Bacteria</taxon>
        <taxon>Pseudomonadati</taxon>
        <taxon>Bacteroidota</taxon>
        <taxon>Flavobacteriia</taxon>
        <taxon>Flavobacteriales</taxon>
        <taxon>Flavobacteriaceae</taxon>
        <taxon>Mariniflexile</taxon>
    </lineage>
</organism>
<feature type="compositionally biased region" description="Basic and acidic residues" evidence="1">
    <location>
        <begin position="536"/>
        <end position="545"/>
    </location>
</feature>
<evidence type="ECO:0000256" key="2">
    <source>
        <dbReference type="SAM" id="SignalP"/>
    </source>
</evidence>
<name>A0ABV5FD54_9FLAO</name>
<reference evidence="3 4" key="1">
    <citation type="submission" date="2024-09" db="EMBL/GenBank/DDBJ databases">
        <authorList>
            <person name="Sun Q."/>
            <person name="Mori K."/>
        </authorList>
    </citation>
    <scope>NUCLEOTIDE SEQUENCE [LARGE SCALE GENOMIC DNA]</scope>
    <source>
        <strain evidence="3 4">CECT 8622</strain>
    </source>
</reference>
<dbReference type="Gene3D" id="2.160.20.10">
    <property type="entry name" value="Single-stranded right-handed beta-helix, Pectin lyase-like"/>
    <property type="match status" value="1"/>
</dbReference>
<dbReference type="EMBL" id="JBHMFC010000074">
    <property type="protein sequence ID" value="MFB9057358.1"/>
    <property type="molecule type" value="Genomic_DNA"/>
</dbReference>
<feature type="chain" id="PRO_5046397534" evidence="2">
    <location>
        <begin position="23"/>
        <end position="545"/>
    </location>
</feature>
<sequence>MTLKTIKTCSVLLMLSFQYSYAQTTYFVDDVIGTDANNGTSKATPFKSINRINELNLKSNDSILFRRGGTWIGNFVPKGSGTKNKRIVIGAYGSGPAPVLDAQGVISNNETVSYTIRLFNQEYIEIRDLKIKNYALSEVPREYPLKNNVTYVYAPKMGIYIEGRDCGTLHDIQLINVEVCEVNGDMSAKDNGGVFVDITRDKDTSKQVKSNFDGLYVEGCYIHNVDRTGWSNRSVWDRRSLTSHWGDKLANGRIHNWYPNKNVVFRNNKFEKSGANALIVRVAKAPLVEHCVFTYNGIKGSGNASFPFNCDDALFQYNEASYTYYNTEADSWDHKPDVDAGGFDSDWNCKNTIIQYNYSHNNGHGGILICNDGASKTGFNDGTIIRYNIFESNNHHIVRNSGPTTNTHTYNNVFFAGEEHDNVQLIYHKSWNGFPKSTTYTNNIFYSLGKGNGFDLGGSTNNVFNANTYYGAIKEEPEDLGKSKKNPLFKSALPSKSNWKSYLRFLLKKESPEINKGIEIEGHPMKDFLGNPIKGNPDRGAFENQ</sequence>
<dbReference type="Proteomes" id="UP001589585">
    <property type="component" value="Unassembled WGS sequence"/>
</dbReference>
<dbReference type="SUPFAM" id="SSF51126">
    <property type="entry name" value="Pectin lyase-like"/>
    <property type="match status" value="2"/>
</dbReference>
<proteinExistence type="predicted"/>
<protein>
    <submittedName>
        <fullName evidence="3">Right-handed parallel beta-helix repeat-containing protein</fullName>
    </submittedName>
</protein>
<gene>
    <name evidence="3" type="ORF">ACFFU9_11470</name>
</gene>
<evidence type="ECO:0000256" key="1">
    <source>
        <dbReference type="SAM" id="MobiDB-lite"/>
    </source>
</evidence>